<dbReference type="EMBL" id="MK174290">
    <property type="protein sequence ID" value="QBZ80688.1"/>
    <property type="molecule type" value="Genomic_DNA"/>
</dbReference>
<name>A0A4D6EGK8_9VIRU</name>
<dbReference type="Proteomes" id="UP001237152">
    <property type="component" value="Segment"/>
</dbReference>
<sequence>MARRLDAGRFISWSGYLCVPSNPREQAETRWLLCLKIIGEDILVVPRTSASHVGTNYGRWHLPIGTRGTRGAVQIWDMEGKPRSEPMDREPSYLKLNNLATISIRGEFSLIKARTSKKGLDCVFNILMANVSDLFLHSVSLVISYDYKLEWRVERKDGQSEDLEIVHYQKSTKQKKRFRDRW</sequence>
<organism evidence="1 2">
    <name type="scientific">Pandoravirus celtis</name>
    <dbReference type="NCBI Taxonomy" id="2568002"/>
    <lineage>
        <taxon>Viruses</taxon>
        <taxon>Pandoravirus</taxon>
    </lineage>
</organism>
<accession>A0A4D6EGK8</accession>
<evidence type="ECO:0000313" key="1">
    <source>
        <dbReference type="EMBL" id="QBZ80688.1"/>
    </source>
</evidence>
<reference evidence="1" key="1">
    <citation type="journal article" date="2019" name="Front. Microbiol.">
        <title>Pandoravirus Celtis Illustrates the Microevolution Processes at Work in the Giant Pandoraviridae Genomes.</title>
        <authorList>
            <person name="Legendre M."/>
            <person name="Alempic J.M."/>
            <person name="Philippe N."/>
            <person name="Lartigue A."/>
            <person name="Jeudy S."/>
            <person name="Poirot O."/>
            <person name="Ta N.T."/>
            <person name="Nin S."/>
            <person name="Coute Y."/>
            <person name="Abergel C."/>
            <person name="Claverie J.M."/>
        </authorList>
    </citation>
    <scope>NUCLEOTIDE SEQUENCE</scope>
</reference>
<proteinExistence type="predicted"/>
<evidence type="ECO:0000313" key="2">
    <source>
        <dbReference type="Proteomes" id="UP001237152"/>
    </source>
</evidence>
<gene>
    <name evidence="1" type="ORF">pclt_cds_90</name>
</gene>
<protein>
    <submittedName>
        <fullName evidence="1">Uncharacterized protein</fullName>
    </submittedName>
</protein>